<gene>
    <name evidence="2" type="ORF">THAPSDRAFT_25527</name>
</gene>
<dbReference type="Proteomes" id="UP000001449">
    <property type="component" value="Unassembled WGS sequence"/>
</dbReference>
<dbReference type="InParanoid" id="B8LDP6"/>
<reference evidence="2 3" key="1">
    <citation type="journal article" date="2004" name="Science">
        <title>The genome of the diatom Thalassiosira pseudonana: ecology, evolution, and metabolism.</title>
        <authorList>
            <person name="Armbrust E.V."/>
            <person name="Berges J.A."/>
            <person name="Bowler C."/>
            <person name="Green B.R."/>
            <person name="Martinez D."/>
            <person name="Putnam N.H."/>
            <person name="Zhou S."/>
            <person name="Allen A.E."/>
            <person name="Apt K.E."/>
            <person name="Bechner M."/>
            <person name="Brzezinski M.A."/>
            <person name="Chaal B.K."/>
            <person name="Chiovitti A."/>
            <person name="Davis A.K."/>
            <person name="Demarest M.S."/>
            <person name="Detter J.C."/>
            <person name="Glavina T."/>
            <person name="Goodstein D."/>
            <person name="Hadi M.Z."/>
            <person name="Hellsten U."/>
            <person name="Hildebrand M."/>
            <person name="Jenkins B.D."/>
            <person name="Jurka J."/>
            <person name="Kapitonov V.V."/>
            <person name="Kroger N."/>
            <person name="Lau W.W."/>
            <person name="Lane T.W."/>
            <person name="Larimer F.W."/>
            <person name="Lippmeier J.C."/>
            <person name="Lucas S."/>
            <person name="Medina M."/>
            <person name="Montsant A."/>
            <person name="Obornik M."/>
            <person name="Parker M.S."/>
            <person name="Palenik B."/>
            <person name="Pazour G.J."/>
            <person name="Richardson P.M."/>
            <person name="Rynearson T.A."/>
            <person name="Saito M.A."/>
            <person name="Schwartz D.C."/>
            <person name="Thamatrakoln K."/>
            <person name="Valentin K."/>
            <person name="Vardi A."/>
            <person name="Wilkerson F.P."/>
            <person name="Rokhsar D.S."/>
        </authorList>
    </citation>
    <scope>NUCLEOTIDE SEQUENCE [LARGE SCALE GENOMIC DNA]</scope>
    <source>
        <strain evidence="2 3">CCMP1335</strain>
    </source>
</reference>
<evidence type="ECO:0000256" key="1">
    <source>
        <dbReference type="SAM" id="MobiDB-lite"/>
    </source>
</evidence>
<feature type="compositionally biased region" description="Basic and acidic residues" evidence="1">
    <location>
        <begin position="1"/>
        <end position="14"/>
    </location>
</feature>
<reference evidence="2 3" key="2">
    <citation type="journal article" date="2008" name="Nature">
        <title>The Phaeodactylum genome reveals the evolutionary history of diatom genomes.</title>
        <authorList>
            <person name="Bowler C."/>
            <person name="Allen A.E."/>
            <person name="Badger J.H."/>
            <person name="Grimwood J."/>
            <person name="Jabbari K."/>
            <person name="Kuo A."/>
            <person name="Maheswari U."/>
            <person name="Martens C."/>
            <person name="Maumus F."/>
            <person name="Otillar R.P."/>
            <person name="Rayko E."/>
            <person name="Salamov A."/>
            <person name="Vandepoele K."/>
            <person name="Beszteri B."/>
            <person name="Gruber A."/>
            <person name="Heijde M."/>
            <person name="Katinka M."/>
            <person name="Mock T."/>
            <person name="Valentin K."/>
            <person name="Verret F."/>
            <person name="Berges J.A."/>
            <person name="Brownlee C."/>
            <person name="Cadoret J.P."/>
            <person name="Chiovitti A."/>
            <person name="Choi C.J."/>
            <person name="Coesel S."/>
            <person name="De Martino A."/>
            <person name="Detter J.C."/>
            <person name="Durkin C."/>
            <person name="Falciatore A."/>
            <person name="Fournet J."/>
            <person name="Haruta M."/>
            <person name="Huysman M.J."/>
            <person name="Jenkins B.D."/>
            <person name="Jiroutova K."/>
            <person name="Jorgensen R.E."/>
            <person name="Joubert Y."/>
            <person name="Kaplan A."/>
            <person name="Kroger N."/>
            <person name="Kroth P.G."/>
            <person name="La Roche J."/>
            <person name="Lindquist E."/>
            <person name="Lommer M."/>
            <person name="Martin-Jezequel V."/>
            <person name="Lopez P.J."/>
            <person name="Lucas S."/>
            <person name="Mangogna M."/>
            <person name="McGinnis K."/>
            <person name="Medlin L.K."/>
            <person name="Montsant A."/>
            <person name="Oudot-Le Secq M.P."/>
            <person name="Napoli C."/>
            <person name="Obornik M."/>
            <person name="Parker M.S."/>
            <person name="Petit J.L."/>
            <person name="Porcel B.M."/>
            <person name="Poulsen N."/>
            <person name="Robison M."/>
            <person name="Rychlewski L."/>
            <person name="Rynearson T.A."/>
            <person name="Schmutz J."/>
            <person name="Shapiro H."/>
            <person name="Siaut M."/>
            <person name="Stanley M."/>
            <person name="Sussman M.R."/>
            <person name="Taylor A.R."/>
            <person name="Vardi A."/>
            <person name="von Dassow P."/>
            <person name="Vyverman W."/>
            <person name="Willis A."/>
            <person name="Wyrwicz L.S."/>
            <person name="Rokhsar D.S."/>
            <person name="Weissenbach J."/>
            <person name="Armbrust E.V."/>
            <person name="Green B.R."/>
            <person name="Van de Peer Y."/>
            <person name="Grigoriev I.V."/>
        </authorList>
    </citation>
    <scope>NUCLEOTIDE SEQUENCE [LARGE SCALE GENOMIC DNA]</scope>
    <source>
        <strain evidence="2 3">CCMP1335</strain>
    </source>
</reference>
<dbReference type="PaxDb" id="35128-Thaps25527"/>
<proteinExistence type="predicted"/>
<evidence type="ECO:0000313" key="3">
    <source>
        <dbReference type="Proteomes" id="UP000001449"/>
    </source>
</evidence>
<evidence type="ECO:0000313" key="2">
    <source>
        <dbReference type="EMBL" id="EED86473.1"/>
    </source>
</evidence>
<dbReference type="KEGG" id="tps:THAPSDRAFT_25527"/>
<feature type="region of interest" description="Disordered" evidence="1">
    <location>
        <begin position="1"/>
        <end position="21"/>
    </location>
</feature>
<name>B8LDP6_THAPS</name>
<dbReference type="HOGENOM" id="CLU_1800360_0_0_1"/>
<dbReference type="GeneID" id="7451867"/>
<organism evidence="2 3">
    <name type="scientific">Thalassiosira pseudonana</name>
    <name type="common">Marine diatom</name>
    <name type="synonym">Cyclotella nana</name>
    <dbReference type="NCBI Taxonomy" id="35128"/>
    <lineage>
        <taxon>Eukaryota</taxon>
        <taxon>Sar</taxon>
        <taxon>Stramenopiles</taxon>
        <taxon>Ochrophyta</taxon>
        <taxon>Bacillariophyta</taxon>
        <taxon>Coscinodiscophyceae</taxon>
        <taxon>Thalassiosirophycidae</taxon>
        <taxon>Thalassiosirales</taxon>
        <taxon>Thalassiosiraceae</taxon>
        <taxon>Thalassiosira</taxon>
    </lineage>
</organism>
<dbReference type="EMBL" id="DS999421">
    <property type="protein sequence ID" value="EED86473.1"/>
    <property type="molecule type" value="Genomic_DNA"/>
</dbReference>
<sequence length="144" mass="15717">MEQKEEGTKKDRFCKSLSHHHQQRRVQTVQFHERTVREDIVPSEEGTVPCCWGWVAAALVQEITDISSNGVPRMPPRHGSGASLSSFVNEAGGGDFSALDATIGGGTLELDGGDEVLEVEGEWVGVKKCNNAAVPKMRVVWLDD</sequence>
<protein>
    <submittedName>
        <fullName evidence="2">Uncharacterized protein</fullName>
    </submittedName>
</protein>
<dbReference type="RefSeq" id="XP_002297148.1">
    <property type="nucleotide sequence ID" value="XM_002297112.1"/>
</dbReference>
<accession>B8LDP6</accession>
<dbReference type="AlphaFoldDB" id="B8LDP6"/>
<keyword evidence="3" id="KW-1185">Reference proteome</keyword>